<dbReference type="GO" id="GO:0016020">
    <property type="term" value="C:membrane"/>
    <property type="evidence" value="ECO:0007669"/>
    <property type="project" value="InterPro"/>
</dbReference>
<dbReference type="InParanoid" id="A0A1V9X829"/>
<organism evidence="3 4">
    <name type="scientific">Tropilaelaps mercedesae</name>
    <dbReference type="NCBI Taxonomy" id="418985"/>
    <lineage>
        <taxon>Eukaryota</taxon>
        <taxon>Metazoa</taxon>
        <taxon>Ecdysozoa</taxon>
        <taxon>Arthropoda</taxon>
        <taxon>Chelicerata</taxon>
        <taxon>Arachnida</taxon>
        <taxon>Acari</taxon>
        <taxon>Parasitiformes</taxon>
        <taxon>Mesostigmata</taxon>
        <taxon>Gamasina</taxon>
        <taxon>Dermanyssoidea</taxon>
        <taxon>Laelapidae</taxon>
        <taxon>Tropilaelaps</taxon>
    </lineage>
</organism>
<keyword evidence="1" id="KW-1133">Transmembrane helix</keyword>
<dbReference type="OrthoDB" id="6500973at2759"/>
<keyword evidence="1" id="KW-0472">Membrane</keyword>
<dbReference type="STRING" id="418985.A0A1V9X829"/>
<dbReference type="SUPFAM" id="SSF103481">
    <property type="entry name" value="Multidrug resistance efflux transporter EmrE"/>
    <property type="match status" value="1"/>
</dbReference>
<feature type="domain" description="EamA" evidence="2">
    <location>
        <begin position="208"/>
        <end position="338"/>
    </location>
</feature>
<dbReference type="PANTHER" id="PTHR22911">
    <property type="entry name" value="ACYL-MALONYL CONDENSING ENZYME-RELATED"/>
    <property type="match status" value="1"/>
</dbReference>
<proteinExistence type="predicted"/>
<comment type="caution">
    <text evidence="3">The sequence shown here is derived from an EMBL/GenBank/DDBJ whole genome shotgun (WGS) entry which is preliminary data.</text>
</comment>
<evidence type="ECO:0000256" key="1">
    <source>
        <dbReference type="SAM" id="Phobius"/>
    </source>
</evidence>
<sequence length="395" mass="43208">MPRTPPGPVPSSFFPCLRDALRTSLCFIPTIVAVDVDVHASLPRVIAAIHPLRKIAGYLCRDYGYFGSYQARQQTPAPLYTPLSYSLMYLLPPSPTIDFQVEHYQQQIYGKYSTYILSNGSSSKMRLTWHHDSELDYIAVFGVGKLPYGSTEKNVPVNSGGALTYLPGTSRENAFNISTRSRRFWCSNHDPPPHCFIAELPPFVLHLLGTLLGLLAGLFLTAGALIVSMVKTISPLEVSGLRSLVACGYLIPLILYFRPKHDFGRRHFVELLGVSLVFCVKFTASSIGSTMLPLSEFSLLCNTVPVFTAFFGCALLTERCGLREWLSCIVVMLGVATTFVPNIVSGCNSSAAASKGATLTEGYFITVSSALCSAIALCWLRRLKEVSSSSCIKSD</sequence>
<dbReference type="InterPro" id="IPR037185">
    <property type="entry name" value="EmrE-like"/>
</dbReference>
<reference evidence="3 4" key="1">
    <citation type="journal article" date="2017" name="Gigascience">
        <title>Draft genome of the honey bee ectoparasitic mite, Tropilaelaps mercedesae, is shaped by the parasitic life history.</title>
        <authorList>
            <person name="Dong X."/>
            <person name="Armstrong S.D."/>
            <person name="Xia D."/>
            <person name="Makepeace B.L."/>
            <person name="Darby A.C."/>
            <person name="Kadowaki T."/>
        </authorList>
    </citation>
    <scope>NUCLEOTIDE SEQUENCE [LARGE SCALE GENOMIC DNA]</scope>
    <source>
        <strain evidence="3">Wuxi-XJTLU</strain>
    </source>
</reference>
<protein>
    <recommendedName>
        <fullName evidence="2">EamA domain-containing protein</fullName>
    </recommendedName>
</protein>
<dbReference type="AlphaFoldDB" id="A0A1V9X829"/>
<dbReference type="InterPro" id="IPR000620">
    <property type="entry name" value="EamA_dom"/>
</dbReference>
<evidence type="ECO:0000313" key="4">
    <source>
        <dbReference type="Proteomes" id="UP000192247"/>
    </source>
</evidence>
<gene>
    <name evidence="3" type="ORF">BIW11_04351</name>
</gene>
<accession>A0A1V9X829</accession>
<dbReference type="Proteomes" id="UP000192247">
    <property type="component" value="Unassembled WGS sequence"/>
</dbReference>
<keyword evidence="1" id="KW-0812">Transmembrane</keyword>
<feature type="transmembrane region" description="Helical" evidence="1">
    <location>
        <begin position="363"/>
        <end position="380"/>
    </location>
</feature>
<dbReference type="EMBL" id="MNPL01020526">
    <property type="protein sequence ID" value="OQR69548.1"/>
    <property type="molecule type" value="Genomic_DNA"/>
</dbReference>
<name>A0A1V9X829_9ACAR</name>
<feature type="transmembrane region" description="Helical" evidence="1">
    <location>
        <begin position="239"/>
        <end position="257"/>
    </location>
</feature>
<feature type="transmembrane region" description="Helical" evidence="1">
    <location>
        <begin position="324"/>
        <end position="343"/>
    </location>
</feature>
<dbReference type="Pfam" id="PF00892">
    <property type="entry name" value="EamA"/>
    <property type="match status" value="1"/>
</dbReference>
<feature type="transmembrane region" description="Helical" evidence="1">
    <location>
        <begin position="297"/>
        <end position="317"/>
    </location>
</feature>
<keyword evidence="4" id="KW-1185">Reference proteome</keyword>
<evidence type="ECO:0000313" key="3">
    <source>
        <dbReference type="EMBL" id="OQR69548.1"/>
    </source>
</evidence>
<dbReference type="PANTHER" id="PTHR22911:SF137">
    <property type="entry name" value="SOLUTE CARRIER FAMILY 35 MEMBER G2-RELATED"/>
    <property type="match status" value="1"/>
</dbReference>
<feature type="transmembrane region" description="Helical" evidence="1">
    <location>
        <begin position="203"/>
        <end position="227"/>
    </location>
</feature>
<evidence type="ECO:0000259" key="2">
    <source>
        <dbReference type="Pfam" id="PF00892"/>
    </source>
</evidence>